<name>A0A1E4TG02_9ASCO</name>
<evidence type="ECO:0000313" key="5">
    <source>
        <dbReference type="Proteomes" id="UP000095023"/>
    </source>
</evidence>
<accession>A0A1E4TG02</accession>
<dbReference type="Pfam" id="PF10273">
    <property type="entry name" value="WGG"/>
    <property type="match status" value="1"/>
</dbReference>
<comment type="similarity">
    <text evidence="1">Belongs to the TSR2 family.</text>
</comment>
<evidence type="ECO:0000313" key="4">
    <source>
        <dbReference type="EMBL" id="ODV90694.1"/>
    </source>
</evidence>
<feature type="region of interest" description="Disordered" evidence="3">
    <location>
        <begin position="134"/>
        <end position="167"/>
    </location>
</feature>
<proteinExistence type="inferred from homology"/>
<evidence type="ECO:0000256" key="2">
    <source>
        <dbReference type="ARBA" id="ARBA00022552"/>
    </source>
</evidence>
<dbReference type="AlphaFoldDB" id="A0A1E4TG02"/>
<keyword evidence="5" id="KW-1185">Reference proteome</keyword>
<dbReference type="GO" id="GO:0005634">
    <property type="term" value="C:nucleus"/>
    <property type="evidence" value="ECO:0007669"/>
    <property type="project" value="EnsemblFungi"/>
</dbReference>
<dbReference type="Proteomes" id="UP000095023">
    <property type="component" value="Unassembled WGS sequence"/>
</dbReference>
<evidence type="ECO:0000256" key="1">
    <source>
        <dbReference type="ARBA" id="ARBA00006524"/>
    </source>
</evidence>
<dbReference type="GO" id="GO:0000462">
    <property type="term" value="P:maturation of SSU-rRNA from tricistronic rRNA transcript (SSU-rRNA, 5.8S rRNA, LSU-rRNA)"/>
    <property type="evidence" value="ECO:0007669"/>
    <property type="project" value="EnsemblFungi"/>
</dbReference>
<feature type="compositionally biased region" description="Acidic residues" evidence="3">
    <location>
        <begin position="134"/>
        <end position="146"/>
    </location>
</feature>
<feature type="compositionally biased region" description="Polar residues" evidence="3">
    <location>
        <begin position="151"/>
        <end position="161"/>
    </location>
</feature>
<dbReference type="PANTHER" id="PTHR21250">
    <property type="entry name" value="PRE-RRNA-PROCESSING PROTEIN TSR2 HOMOLOG"/>
    <property type="match status" value="1"/>
</dbReference>
<dbReference type="OrthoDB" id="263560at2759"/>
<dbReference type="InterPro" id="IPR019398">
    <property type="entry name" value="Pre-rRNA_process_TSR2"/>
</dbReference>
<gene>
    <name evidence="4" type="ORF">CANCADRAFT_31570</name>
</gene>
<dbReference type="EMBL" id="KV453842">
    <property type="protein sequence ID" value="ODV90694.1"/>
    <property type="molecule type" value="Genomic_DNA"/>
</dbReference>
<sequence length="176" mass="19694">MSSTENKQQARFELGVAMALREWDVLTTAVVNQWGGSESADKRDWMAGAVVDLFFESSEIDAELVEARLLQVMEDEFDVVVEDESAYEVSKLIMDMYSGVQSSDFSTVDRLYQKFLDREGCELKVDVKVQEDAEIDEELSGSDEEAPALVGSQNEQQQSTGPIVDEDGFTLVQSRK</sequence>
<dbReference type="GO" id="GO:0000463">
    <property type="term" value="P:maturation of LSU-rRNA from tricistronic rRNA transcript (SSU-rRNA, 5.8S rRNA, LSU-rRNA)"/>
    <property type="evidence" value="ECO:0007669"/>
    <property type="project" value="EnsemblFungi"/>
</dbReference>
<evidence type="ECO:0000256" key="3">
    <source>
        <dbReference type="SAM" id="MobiDB-lite"/>
    </source>
</evidence>
<organism evidence="4 5">
    <name type="scientific">Tortispora caseinolytica NRRL Y-17796</name>
    <dbReference type="NCBI Taxonomy" id="767744"/>
    <lineage>
        <taxon>Eukaryota</taxon>
        <taxon>Fungi</taxon>
        <taxon>Dikarya</taxon>
        <taxon>Ascomycota</taxon>
        <taxon>Saccharomycotina</taxon>
        <taxon>Trigonopsidomycetes</taxon>
        <taxon>Trigonopsidales</taxon>
        <taxon>Trigonopsidaceae</taxon>
        <taxon>Tortispora</taxon>
    </lineage>
</organism>
<keyword evidence="2" id="KW-0698">rRNA processing</keyword>
<dbReference type="GO" id="GO:0043022">
    <property type="term" value="F:ribosome binding"/>
    <property type="evidence" value="ECO:0007669"/>
    <property type="project" value="EnsemblFungi"/>
</dbReference>
<reference evidence="5" key="1">
    <citation type="submission" date="2016-02" db="EMBL/GenBank/DDBJ databases">
        <title>Comparative genomics of biotechnologically important yeasts.</title>
        <authorList>
            <consortium name="DOE Joint Genome Institute"/>
            <person name="Riley R."/>
            <person name="Haridas S."/>
            <person name="Wolfe K.H."/>
            <person name="Lopes M.R."/>
            <person name="Hittinger C.T."/>
            <person name="Goker M."/>
            <person name="Salamov A."/>
            <person name="Wisecaver J."/>
            <person name="Long T.M."/>
            <person name="Aerts A.L."/>
            <person name="Barry K."/>
            <person name="Choi C."/>
            <person name="Clum A."/>
            <person name="Coughlan A.Y."/>
            <person name="Deshpande S."/>
            <person name="Douglass A.P."/>
            <person name="Hanson S.J."/>
            <person name="Klenk H.-P."/>
            <person name="Labutti K."/>
            <person name="Lapidus A."/>
            <person name="Lindquist E."/>
            <person name="Lipzen A."/>
            <person name="Meier-Kolthoff J.P."/>
            <person name="Ohm R.A."/>
            <person name="Otillar R.P."/>
            <person name="Pangilinan J."/>
            <person name="Peng Y."/>
            <person name="Rokas A."/>
            <person name="Rosa C.A."/>
            <person name="Scheuner C."/>
            <person name="Sibirny A.A."/>
            <person name="Slot J.C."/>
            <person name="Stielow J.B."/>
            <person name="Sun H."/>
            <person name="Kurtzman C.P."/>
            <person name="Blackwell M."/>
            <person name="Jeffries T.W."/>
            <person name="Grigoriev I.V."/>
        </authorList>
    </citation>
    <scope>NUCLEOTIDE SEQUENCE [LARGE SCALE GENOMIC DNA]</scope>
    <source>
        <strain evidence="5">NRRL Y-17796</strain>
    </source>
</reference>
<protein>
    <recommendedName>
        <fullName evidence="6">Pre-rRNA-processing protein TSR2</fullName>
    </recommendedName>
</protein>
<evidence type="ECO:0008006" key="6">
    <source>
        <dbReference type="Google" id="ProtNLM"/>
    </source>
</evidence>